<dbReference type="EMBL" id="JALGBH010000001">
    <property type="protein sequence ID" value="MCJ0741812.1"/>
    <property type="molecule type" value="Genomic_DNA"/>
</dbReference>
<gene>
    <name evidence="1" type="ORF">MMF97_03735</name>
</gene>
<dbReference type="Proteomes" id="UP001165460">
    <property type="component" value="Unassembled WGS sequence"/>
</dbReference>
<evidence type="ECO:0000313" key="2">
    <source>
        <dbReference type="Proteomes" id="UP001165460"/>
    </source>
</evidence>
<evidence type="ECO:0000313" key="1">
    <source>
        <dbReference type="EMBL" id="MCJ0741812.1"/>
    </source>
</evidence>
<name>A0ABS9ZTA5_9SPHI</name>
<proteinExistence type="predicted"/>
<reference evidence="1" key="1">
    <citation type="submission" date="2022-03" db="EMBL/GenBank/DDBJ databases">
        <authorList>
            <person name="Woo C.Y."/>
        </authorList>
    </citation>
    <scope>NUCLEOTIDE SEQUENCE</scope>
    <source>
        <strain evidence="1">CYS-01</strain>
    </source>
</reference>
<organism evidence="1 2">
    <name type="scientific">Pedobacter montanisoli</name>
    <dbReference type="NCBI Taxonomy" id="2923277"/>
    <lineage>
        <taxon>Bacteria</taxon>
        <taxon>Pseudomonadati</taxon>
        <taxon>Bacteroidota</taxon>
        <taxon>Sphingobacteriia</taxon>
        <taxon>Sphingobacteriales</taxon>
        <taxon>Sphingobacteriaceae</taxon>
        <taxon>Pedobacter</taxon>
    </lineage>
</organism>
<dbReference type="Gene3D" id="2.60.40.10">
    <property type="entry name" value="Immunoglobulins"/>
    <property type="match status" value="1"/>
</dbReference>
<accession>A0ABS9ZTA5</accession>
<keyword evidence="2" id="KW-1185">Reference proteome</keyword>
<sequence length="193" mass="21942">MKSYLINFTTMALSHLKNIKFNLTGLLVVLIALLQSCAPKDLPLTTLKIEDPVRKYYPILQGQKQQIIVKVTNTGKNPLKIYDVYPSCGCTIAKYPKRAIPAGDTGTLVLEYDSNKNIGYVGIHTTLKTNTKEGWQSFFFEINVVPDPHYTPDYEELYAEYQKNNRDLVQQLVDGKTNERGYEVPGSERSKFQ</sequence>
<protein>
    <submittedName>
        <fullName evidence="1">DUF1573 domain-containing protein</fullName>
    </submittedName>
</protein>
<comment type="caution">
    <text evidence="1">The sequence shown here is derived from an EMBL/GenBank/DDBJ whole genome shotgun (WGS) entry which is preliminary data.</text>
</comment>
<dbReference type="InterPro" id="IPR011467">
    <property type="entry name" value="DUF1573"/>
</dbReference>
<dbReference type="RefSeq" id="WP_243359314.1">
    <property type="nucleotide sequence ID" value="NZ_JALGBH010000001.1"/>
</dbReference>
<dbReference type="InterPro" id="IPR013783">
    <property type="entry name" value="Ig-like_fold"/>
</dbReference>
<dbReference type="Pfam" id="PF07610">
    <property type="entry name" value="DUF1573"/>
    <property type="match status" value="1"/>
</dbReference>